<reference evidence="1 2" key="1">
    <citation type="journal article" date="2015" name="Stand. Genomic Sci.">
        <title>Genomic Encyclopedia of Bacterial and Archaeal Type Strains, Phase III: the genomes of soil and plant-associated and newly described type strains.</title>
        <authorList>
            <person name="Whitman W.B."/>
            <person name="Woyke T."/>
            <person name="Klenk H.P."/>
            <person name="Zhou Y."/>
            <person name="Lilburn T.G."/>
            <person name="Beck B.J."/>
            <person name="De Vos P."/>
            <person name="Vandamme P."/>
            <person name="Eisen J.A."/>
            <person name="Garrity G."/>
            <person name="Hugenholtz P."/>
            <person name="Kyrpides N.C."/>
        </authorList>
    </citation>
    <scope>NUCLEOTIDE SEQUENCE [LARGE SCALE GENOMIC DNA]</scope>
    <source>
        <strain evidence="1 2">CGMCC 1.10821</strain>
    </source>
</reference>
<organism evidence="1 2">
    <name type="scientific">Luteimonas cucumeris</name>
    <dbReference type="NCBI Taxonomy" id="985012"/>
    <lineage>
        <taxon>Bacteria</taxon>
        <taxon>Pseudomonadati</taxon>
        <taxon>Pseudomonadota</taxon>
        <taxon>Gammaproteobacteria</taxon>
        <taxon>Lysobacterales</taxon>
        <taxon>Lysobacteraceae</taxon>
        <taxon>Luteimonas</taxon>
    </lineage>
</organism>
<dbReference type="AlphaFoldDB" id="A0A562KVJ5"/>
<dbReference type="OrthoDB" id="6024521at2"/>
<proteinExistence type="predicted"/>
<protein>
    <submittedName>
        <fullName evidence="1">Uncharacterized protein</fullName>
    </submittedName>
</protein>
<accession>A0A562KVJ5</accession>
<sequence>MAYDSVLLDVKNIVKSTEAVIDDIADKASVGGGWMSAIAKAMGKAMGLQAARVVALSDAIAKNASDMTGGTSDSDKAKDAKLAAVGQALNAQFQAASQELSMSSNAFATAIKALGEASTTLARKT</sequence>
<comment type="caution">
    <text evidence="1">The sequence shown here is derived from an EMBL/GenBank/DDBJ whole genome shotgun (WGS) entry which is preliminary data.</text>
</comment>
<evidence type="ECO:0000313" key="2">
    <source>
        <dbReference type="Proteomes" id="UP000315167"/>
    </source>
</evidence>
<dbReference type="EMBL" id="VLKN01000011">
    <property type="protein sequence ID" value="TWH99412.1"/>
    <property type="molecule type" value="Genomic_DNA"/>
</dbReference>
<dbReference type="Proteomes" id="UP000315167">
    <property type="component" value="Unassembled WGS sequence"/>
</dbReference>
<evidence type="ECO:0000313" key="1">
    <source>
        <dbReference type="EMBL" id="TWH99412.1"/>
    </source>
</evidence>
<gene>
    <name evidence="1" type="ORF">IP90_03151</name>
</gene>
<keyword evidence="2" id="KW-1185">Reference proteome</keyword>
<dbReference type="RefSeq" id="WP_144900630.1">
    <property type="nucleotide sequence ID" value="NZ_VLKN01000011.1"/>
</dbReference>
<name>A0A562KVJ5_9GAMM</name>